<dbReference type="AlphaFoldDB" id="A0A1A6C1R4"/>
<feature type="compositionally biased region" description="Acidic residues" evidence="1">
    <location>
        <begin position="86"/>
        <end position="118"/>
    </location>
</feature>
<dbReference type="EMBL" id="JQSG02000006">
    <property type="protein sequence ID" value="OBS08506.1"/>
    <property type="molecule type" value="Genomic_DNA"/>
</dbReference>
<protein>
    <submittedName>
        <fullName evidence="2">Uncharacterized protein</fullName>
    </submittedName>
</protein>
<feature type="compositionally biased region" description="Basic and acidic residues" evidence="1">
    <location>
        <begin position="74"/>
        <end position="85"/>
    </location>
</feature>
<organism evidence="2 3">
    <name type="scientific">Acidihalobacter prosperus</name>
    <dbReference type="NCBI Taxonomy" id="160660"/>
    <lineage>
        <taxon>Bacteria</taxon>
        <taxon>Pseudomonadati</taxon>
        <taxon>Pseudomonadota</taxon>
        <taxon>Gammaproteobacteria</taxon>
        <taxon>Chromatiales</taxon>
        <taxon>Ectothiorhodospiraceae</taxon>
        <taxon>Acidihalobacter</taxon>
    </lineage>
</organism>
<keyword evidence="3" id="KW-1185">Reference proteome</keyword>
<evidence type="ECO:0000313" key="2">
    <source>
        <dbReference type="EMBL" id="OBS08506.1"/>
    </source>
</evidence>
<sequence length="118" mass="13256">MVLDQRLNTGKPDTVYLFNHSRNAFLEYKREIVDAKLRELSDGEADVGALKAAFADARKEFRPRVSRAQAIAESSEKAAKPAREEPPEDDMDELVVAGDEPDTDADEDEDDWGEEDED</sequence>
<accession>A0A1A6C1R4</accession>
<comment type="caution">
    <text evidence="2">The sequence shown here is derived from an EMBL/GenBank/DDBJ whole genome shotgun (WGS) entry which is preliminary data.</text>
</comment>
<reference evidence="2 3" key="1">
    <citation type="journal article" date="2014" name="Genome Announc.">
        <title>Draft Genome Sequence of the Iron-Oxidizing, Acidophilic, and Halotolerant 'Thiobacillus prosperus' Type Strain DSM 5130.</title>
        <authorList>
            <person name="Ossandon F.J."/>
            <person name="Cardenas J.P."/>
            <person name="Corbett M."/>
            <person name="Quatrini R."/>
            <person name="Holmes D.S."/>
            <person name="Watkin E."/>
        </authorList>
    </citation>
    <scope>NUCLEOTIDE SEQUENCE [LARGE SCALE GENOMIC DNA]</scope>
    <source>
        <strain evidence="2 3">DSM 5130</strain>
    </source>
</reference>
<dbReference type="Proteomes" id="UP000029273">
    <property type="component" value="Unassembled WGS sequence"/>
</dbReference>
<proteinExistence type="predicted"/>
<name>A0A1A6C1R4_9GAMM</name>
<evidence type="ECO:0000256" key="1">
    <source>
        <dbReference type="SAM" id="MobiDB-lite"/>
    </source>
</evidence>
<evidence type="ECO:0000313" key="3">
    <source>
        <dbReference type="Proteomes" id="UP000029273"/>
    </source>
</evidence>
<feature type="region of interest" description="Disordered" evidence="1">
    <location>
        <begin position="66"/>
        <end position="118"/>
    </location>
</feature>
<gene>
    <name evidence="2" type="ORF">Thpro_022756</name>
</gene>